<protein>
    <submittedName>
        <fullName evidence="7">Ribose import permease protein RbsC</fullName>
    </submittedName>
</protein>
<evidence type="ECO:0000256" key="3">
    <source>
        <dbReference type="ARBA" id="ARBA00022692"/>
    </source>
</evidence>
<dbReference type="CDD" id="cd06579">
    <property type="entry name" value="TM_PBP1_transp_AraH_like"/>
    <property type="match status" value="1"/>
</dbReference>
<evidence type="ECO:0000256" key="4">
    <source>
        <dbReference type="ARBA" id="ARBA00022989"/>
    </source>
</evidence>
<proteinExistence type="predicted"/>
<dbReference type="AlphaFoldDB" id="A0A644Z4S5"/>
<name>A0A644Z4S5_9ZZZZ</name>
<feature type="transmembrane region" description="Helical" evidence="6">
    <location>
        <begin position="210"/>
        <end position="229"/>
    </location>
</feature>
<sequence>MDKFLSLWKRFGMFALLLILILVFSVASPKIFLSSTTFYNILKQASVIGVLSCGITMTLITGGIDISVASRVACITILGGKLLLAGCNIWVVLMFGILFGAGSGALNAFLAELLQTYIFVITMATNFMWTGICYLSVGAATLYGFPNKFKSISQSLIFGSVPSIILIFAVCAVVASFILSKTYFGRYIYAIGGNREAAYLAGINVVKTNILTHTIAGIFIGIGAVILMSRTMTAVASTSSASYAFDCITACVLGGIALGGGRGKMYQTVLGVLVINVLFNGLTILGVSDYWQMVVKGGILFLALGIDLLQRVSLSGTKNQVETAAKKST</sequence>
<feature type="transmembrane region" description="Helical" evidence="6">
    <location>
        <begin position="45"/>
        <end position="70"/>
    </location>
</feature>
<organism evidence="7">
    <name type="scientific">bioreactor metagenome</name>
    <dbReference type="NCBI Taxonomy" id="1076179"/>
    <lineage>
        <taxon>unclassified sequences</taxon>
        <taxon>metagenomes</taxon>
        <taxon>ecological metagenomes</taxon>
    </lineage>
</organism>
<feature type="transmembrane region" description="Helical" evidence="6">
    <location>
        <begin position="82"/>
        <end position="105"/>
    </location>
</feature>
<gene>
    <name evidence="7" type="primary">rbsC_37</name>
    <name evidence="7" type="ORF">SDC9_82509</name>
</gene>
<keyword evidence="2" id="KW-1003">Cell membrane</keyword>
<dbReference type="EMBL" id="VSSQ01007435">
    <property type="protein sequence ID" value="MPM35915.1"/>
    <property type="molecule type" value="Genomic_DNA"/>
</dbReference>
<feature type="transmembrane region" description="Helical" evidence="6">
    <location>
        <begin position="117"/>
        <end position="144"/>
    </location>
</feature>
<evidence type="ECO:0000256" key="1">
    <source>
        <dbReference type="ARBA" id="ARBA00004651"/>
    </source>
</evidence>
<evidence type="ECO:0000256" key="6">
    <source>
        <dbReference type="SAM" id="Phobius"/>
    </source>
</evidence>
<feature type="transmembrane region" description="Helical" evidence="6">
    <location>
        <begin position="156"/>
        <end position="179"/>
    </location>
</feature>
<keyword evidence="5 6" id="KW-0472">Membrane</keyword>
<feature type="transmembrane region" description="Helical" evidence="6">
    <location>
        <begin position="265"/>
        <end position="287"/>
    </location>
</feature>
<reference evidence="7" key="1">
    <citation type="submission" date="2019-08" db="EMBL/GenBank/DDBJ databases">
        <authorList>
            <person name="Kucharzyk K."/>
            <person name="Murdoch R.W."/>
            <person name="Higgins S."/>
            <person name="Loffler F."/>
        </authorList>
    </citation>
    <scope>NUCLEOTIDE SEQUENCE</scope>
</reference>
<evidence type="ECO:0000256" key="5">
    <source>
        <dbReference type="ARBA" id="ARBA00023136"/>
    </source>
</evidence>
<dbReference type="PANTHER" id="PTHR32196">
    <property type="entry name" value="ABC TRANSPORTER PERMEASE PROTEIN YPHD-RELATED-RELATED"/>
    <property type="match status" value="1"/>
</dbReference>
<keyword evidence="3 6" id="KW-0812">Transmembrane</keyword>
<keyword evidence="4 6" id="KW-1133">Transmembrane helix</keyword>
<comment type="subcellular location">
    <subcellularLocation>
        <location evidence="1">Cell membrane</location>
        <topology evidence="1">Multi-pass membrane protein</topology>
    </subcellularLocation>
</comment>
<dbReference type="GO" id="GO:0022857">
    <property type="term" value="F:transmembrane transporter activity"/>
    <property type="evidence" value="ECO:0007669"/>
    <property type="project" value="InterPro"/>
</dbReference>
<accession>A0A644Z4S5</accession>
<feature type="transmembrane region" description="Helical" evidence="6">
    <location>
        <begin position="241"/>
        <end position="259"/>
    </location>
</feature>
<dbReference type="InterPro" id="IPR001851">
    <property type="entry name" value="ABC_transp_permease"/>
</dbReference>
<dbReference type="Pfam" id="PF02653">
    <property type="entry name" value="BPD_transp_2"/>
    <property type="match status" value="1"/>
</dbReference>
<evidence type="ECO:0000313" key="7">
    <source>
        <dbReference type="EMBL" id="MPM35915.1"/>
    </source>
</evidence>
<dbReference type="GO" id="GO:0005886">
    <property type="term" value="C:plasma membrane"/>
    <property type="evidence" value="ECO:0007669"/>
    <property type="project" value="UniProtKB-SubCell"/>
</dbReference>
<comment type="caution">
    <text evidence="7">The sequence shown here is derived from an EMBL/GenBank/DDBJ whole genome shotgun (WGS) entry which is preliminary data.</text>
</comment>
<evidence type="ECO:0000256" key="2">
    <source>
        <dbReference type="ARBA" id="ARBA00022475"/>
    </source>
</evidence>